<evidence type="ECO:0000256" key="2">
    <source>
        <dbReference type="SAM" id="Phobius"/>
    </source>
</evidence>
<sequence length="115" mass="11857">MARRWARRGPRRHWFERPPLWGSIALGVSIALFAGLLVVVGTGMRLDRPTATPPPAAPLPAPVAEPTPTGPAVVRPAQIARTLLLGDGLSLGQGATDPAAGFAALAEAAVPLPFA</sequence>
<feature type="region of interest" description="Disordered" evidence="1">
    <location>
        <begin position="49"/>
        <end position="71"/>
    </location>
</feature>
<evidence type="ECO:0000313" key="3">
    <source>
        <dbReference type="EMBL" id="NEK94466.1"/>
    </source>
</evidence>
<comment type="caution">
    <text evidence="3">The sequence shown here is derived from an EMBL/GenBank/DDBJ whole genome shotgun (WGS) entry which is preliminary data.</text>
</comment>
<dbReference type="EMBL" id="JAAGWB010000025">
    <property type="protein sequence ID" value="NEN51354.1"/>
    <property type="molecule type" value="Genomic_DNA"/>
</dbReference>
<dbReference type="Proteomes" id="UP000468828">
    <property type="component" value="Unassembled WGS sequence"/>
</dbReference>
<dbReference type="Proteomes" id="UP000471152">
    <property type="component" value="Unassembled WGS sequence"/>
</dbReference>
<dbReference type="EMBL" id="JAAGWH010000023">
    <property type="protein sequence ID" value="NEK94466.1"/>
    <property type="molecule type" value="Genomic_DNA"/>
</dbReference>
<feature type="transmembrane region" description="Helical" evidence="2">
    <location>
        <begin position="20"/>
        <end position="40"/>
    </location>
</feature>
<evidence type="ECO:0000313" key="4">
    <source>
        <dbReference type="EMBL" id="NEN51354.1"/>
    </source>
</evidence>
<reference evidence="3 5" key="1">
    <citation type="submission" date="2020-01" db="EMBL/GenBank/DDBJ databases">
        <title>the WGS Modestobacter muralis CPCC 204518.</title>
        <authorList>
            <person name="Jiang Z."/>
        </authorList>
    </citation>
    <scope>NUCLEOTIDE SEQUENCE [LARGE SCALE GENOMIC DNA]</scope>
    <source>
        <strain evidence="3 5">DSM 100205</strain>
    </source>
</reference>
<keyword evidence="5" id="KW-1185">Reference proteome</keyword>
<dbReference type="AlphaFoldDB" id="A0A6P0EV32"/>
<evidence type="ECO:0000313" key="6">
    <source>
        <dbReference type="Proteomes" id="UP000471152"/>
    </source>
</evidence>
<proteinExistence type="predicted"/>
<evidence type="ECO:0000313" key="5">
    <source>
        <dbReference type="Proteomes" id="UP000468828"/>
    </source>
</evidence>
<protein>
    <submittedName>
        <fullName evidence="3">Uncharacterized protein</fullName>
    </submittedName>
</protein>
<reference evidence="4 6" key="2">
    <citation type="submission" date="2020-02" db="EMBL/GenBank/DDBJ databases">
        <title>The WGS of Modestobacter muralis DSM 100205.</title>
        <authorList>
            <person name="Jiang Z."/>
        </authorList>
    </citation>
    <scope>NUCLEOTIDE SEQUENCE [LARGE SCALE GENOMIC DNA]</scope>
    <source>
        <strain evidence="4 6">DSM 100205</strain>
    </source>
</reference>
<keyword evidence="2" id="KW-1133">Transmembrane helix</keyword>
<gene>
    <name evidence="4" type="ORF">G3R41_10470</name>
    <name evidence="3" type="ORF">GCU67_09815</name>
</gene>
<accession>A0A6P0EV32</accession>
<keyword evidence="2" id="KW-0812">Transmembrane</keyword>
<keyword evidence="2" id="KW-0472">Membrane</keyword>
<organism evidence="3 5">
    <name type="scientific">Modestobacter muralis</name>
    <dbReference type="NCBI Taxonomy" id="1608614"/>
    <lineage>
        <taxon>Bacteria</taxon>
        <taxon>Bacillati</taxon>
        <taxon>Actinomycetota</taxon>
        <taxon>Actinomycetes</taxon>
        <taxon>Geodermatophilales</taxon>
        <taxon>Geodermatophilaceae</taxon>
        <taxon>Modestobacter</taxon>
    </lineage>
</organism>
<evidence type="ECO:0000256" key="1">
    <source>
        <dbReference type="SAM" id="MobiDB-lite"/>
    </source>
</evidence>
<feature type="non-terminal residue" evidence="3">
    <location>
        <position position="115"/>
    </location>
</feature>
<dbReference type="RefSeq" id="WP_211661113.1">
    <property type="nucleotide sequence ID" value="NZ_JAAGWB010000025.1"/>
</dbReference>
<name>A0A6P0EV32_9ACTN</name>
<feature type="compositionally biased region" description="Pro residues" evidence="1">
    <location>
        <begin position="51"/>
        <end position="69"/>
    </location>
</feature>